<proteinExistence type="predicted"/>
<reference evidence="4 5" key="1">
    <citation type="submission" date="2018-04" db="EMBL/GenBank/DDBJ databases">
        <title>Novel Campyloabacter and Helicobacter Species and Strains.</title>
        <authorList>
            <person name="Mannion A.J."/>
            <person name="Shen Z."/>
            <person name="Fox J.G."/>
        </authorList>
    </citation>
    <scope>NUCLEOTIDE SEQUENCE [LARGE SCALE GENOMIC DNA]</scope>
    <source>
        <strain evidence="4 5">MIT 12-6600</strain>
    </source>
</reference>
<evidence type="ECO:0000259" key="3">
    <source>
        <dbReference type="PROSITE" id="PS50851"/>
    </source>
</evidence>
<evidence type="ECO:0000259" key="2">
    <source>
        <dbReference type="PROSITE" id="PS50110"/>
    </source>
</evidence>
<evidence type="ECO:0000313" key="4">
    <source>
        <dbReference type="EMBL" id="RDU67798.1"/>
    </source>
</evidence>
<sequence length="314" mass="35545">MAKKNLLHLATNEMELVDFRIYEMHNGEHYEGVYGINVSKVDGVVEFPDHIFDLPAAPDYVVGTFDLRGEILPLVDLGKWMCVQTDPSCVHKKVIIAKFNNIKIGFIIHEAKRIRRINWKDIEGATFSVSNDNQRGKITGTTRIEDGRTLLILDLEGILDDCNFYDPMKAMINEDGTQREVPKFSGTALILDDSLIARKLLRTSLKDAGFDIVEAVNGEDGIEKLEQLYGQYHDKLGEHLKIIVSDVEMPKMDGFHFAAQIKNDDRFKNIPIVFNSSICDKLSEEKGKEIGAEAYLVKFDAGLFYDEISRILSK</sequence>
<dbReference type="PANTHER" id="PTHR47233:SF3">
    <property type="entry name" value="CHEMOTAXIS PROTEIN CHEV"/>
    <property type="match status" value="1"/>
</dbReference>
<dbReference type="CDD" id="cd19924">
    <property type="entry name" value="REC_CheV-like"/>
    <property type="match status" value="1"/>
</dbReference>
<dbReference type="Gene3D" id="2.30.30.40">
    <property type="entry name" value="SH3 Domains"/>
    <property type="match status" value="1"/>
</dbReference>
<evidence type="ECO:0000256" key="1">
    <source>
        <dbReference type="PROSITE-ProRule" id="PRU00169"/>
    </source>
</evidence>
<dbReference type="InterPro" id="IPR036061">
    <property type="entry name" value="CheW-like_dom_sf"/>
</dbReference>
<dbReference type="PROSITE" id="PS50110">
    <property type="entry name" value="RESPONSE_REGULATORY"/>
    <property type="match status" value="1"/>
</dbReference>
<keyword evidence="5" id="KW-1185">Reference proteome</keyword>
<dbReference type="Pfam" id="PF01584">
    <property type="entry name" value="CheW"/>
    <property type="match status" value="1"/>
</dbReference>
<dbReference type="EMBL" id="NXLT01000002">
    <property type="protein sequence ID" value="RDU67798.1"/>
    <property type="molecule type" value="Genomic_DNA"/>
</dbReference>
<evidence type="ECO:0000313" key="5">
    <source>
        <dbReference type="Proteomes" id="UP000256514"/>
    </source>
</evidence>
<dbReference type="PIRSF" id="PIRSF002867">
    <property type="entry name" value="CheV"/>
    <property type="match status" value="1"/>
</dbReference>
<dbReference type="AlphaFoldDB" id="A0A3D8IR79"/>
<dbReference type="Gene3D" id="3.40.50.2300">
    <property type="match status" value="1"/>
</dbReference>
<dbReference type="InterPro" id="IPR001789">
    <property type="entry name" value="Sig_transdc_resp-reg_receiver"/>
</dbReference>
<name>A0A3D8IR79_9HELI</name>
<dbReference type="InterPro" id="IPR002545">
    <property type="entry name" value="CheW-lke_dom"/>
</dbReference>
<accession>A0A3D8IR79</accession>
<dbReference type="RefSeq" id="WP_115570621.1">
    <property type="nucleotide sequence ID" value="NZ_NXLT01000002.1"/>
</dbReference>
<dbReference type="Pfam" id="PF00072">
    <property type="entry name" value="Response_reg"/>
    <property type="match status" value="1"/>
</dbReference>
<dbReference type="SMART" id="SM00448">
    <property type="entry name" value="REC"/>
    <property type="match status" value="1"/>
</dbReference>
<dbReference type="InterPro" id="IPR011006">
    <property type="entry name" value="CheY-like_superfamily"/>
</dbReference>
<protein>
    <submittedName>
        <fullName evidence="4">Fused signal transduction protein/response regulator</fullName>
    </submittedName>
</protein>
<dbReference type="PANTHER" id="PTHR47233">
    <property type="entry name" value="CHEMOTAXIS PROTEIN CHEV"/>
    <property type="match status" value="1"/>
</dbReference>
<feature type="domain" description="Response regulatory" evidence="2">
    <location>
        <begin position="187"/>
        <end position="313"/>
    </location>
</feature>
<organism evidence="4 5">
    <name type="scientific">Helicobacter equorum</name>
    <dbReference type="NCBI Taxonomy" id="361872"/>
    <lineage>
        <taxon>Bacteria</taxon>
        <taxon>Pseudomonadati</taxon>
        <taxon>Campylobacterota</taxon>
        <taxon>Epsilonproteobacteria</taxon>
        <taxon>Campylobacterales</taxon>
        <taxon>Helicobacteraceae</taxon>
        <taxon>Helicobacter</taxon>
    </lineage>
</organism>
<dbReference type="GO" id="GO:0000160">
    <property type="term" value="P:phosphorelay signal transduction system"/>
    <property type="evidence" value="ECO:0007669"/>
    <property type="project" value="InterPro"/>
</dbReference>
<gene>
    <name evidence="4" type="ORF">CQA54_02390</name>
</gene>
<dbReference type="SUPFAM" id="SSF50341">
    <property type="entry name" value="CheW-like"/>
    <property type="match status" value="1"/>
</dbReference>
<keyword evidence="1" id="KW-0597">Phosphoprotein</keyword>
<dbReference type="SMART" id="SM00260">
    <property type="entry name" value="CheW"/>
    <property type="match status" value="1"/>
</dbReference>
<dbReference type="InterPro" id="IPR024181">
    <property type="entry name" value="Chemotax_regulator_CheV"/>
</dbReference>
<feature type="modified residue" description="4-aspartylphosphate" evidence="1">
    <location>
        <position position="246"/>
    </location>
</feature>
<feature type="domain" description="CheW-like" evidence="3">
    <location>
        <begin position="13"/>
        <end position="164"/>
    </location>
</feature>
<dbReference type="Gene3D" id="2.40.50.180">
    <property type="entry name" value="CheA-289, Domain 4"/>
    <property type="match status" value="1"/>
</dbReference>
<comment type="caution">
    <text evidence="4">The sequence shown here is derived from an EMBL/GenBank/DDBJ whole genome shotgun (WGS) entry which is preliminary data.</text>
</comment>
<dbReference type="PROSITE" id="PS50851">
    <property type="entry name" value="CHEW"/>
    <property type="match status" value="1"/>
</dbReference>
<dbReference type="GO" id="GO:0006935">
    <property type="term" value="P:chemotaxis"/>
    <property type="evidence" value="ECO:0007669"/>
    <property type="project" value="InterPro"/>
</dbReference>
<dbReference type="SUPFAM" id="SSF52172">
    <property type="entry name" value="CheY-like"/>
    <property type="match status" value="1"/>
</dbReference>
<dbReference type="OrthoDB" id="9806105at2"/>
<dbReference type="Proteomes" id="UP000256514">
    <property type="component" value="Unassembled WGS sequence"/>
</dbReference>